<name>A0A1R1YPK2_9FUNG</name>
<sequence>MAFDKTAYLLSDVFESKFINIYVKYTASIAGRDKAYLFIQYFSRFLIYTLNQQKIIKPSASSIATLSKIQASMAETRKSTNPILQKYKFLRLGKFVDNFKLSVAAVKDPTSDCLTRLISSLSKLLMGIYVLCDGIVWFNSTGIFKLKNIQKISKLSTQCSLASVILSFLNGLYIKLSLNLRMATIASIYSPSNTKYISDTVDKDKDTLSLIEKEKNSINSKLLAINKQLPLDIIDMIIPANVLGIINFNDGVIGAIGTLTSVIGANDLISKISP</sequence>
<comment type="subcellular location">
    <subcellularLocation>
        <location evidence="4">Peroxisome membrane</location>
    </subcellularLocation>
</comment>
<dbReference type="PANTHER" id="PTHR12652">
    <property type="entry name" value="PEROXISOMAL BIOGENESIS FACTOR 11"/>
    <property type="match status" value="1"/>
</dbReference>
<dbReference type="GO" id="GO:0005778">
    <property type="term" value="C:peroxisomal membrane"/>
    <property type="evidence" value="ECO:0007669"/>
    <property type="project" value="UniProtKB-SubCell"/>
</dbReference>
<reference evidence="6" key="1">
    <citation type="submission" date="2017-01" db="EMBL/GenBank/DDBJ databases">
        <authorList>
            <person name="Wang Y."/>
            <person name="White M."/>
            <person name="Kvist S."/>
            <person name="Moncalvo J.-M."/>
        </authorList>
    </citation>
    <scope>NUCLEOTIDE SEQUENCE [LARGE SCALE GENOMIC DNA]</scope>
    <source>
        <strain evidence="6">ID-206-W2</strain>
    </source>
</reference>
<dbReference type="OrthoDB" id="411017at2759"/>
<dbReference type="Pfam" id="PF05648">
    <property type="entry name" value="PEX11"/>
    <property type="match status" value="1"/>
</dbReference>
<evidence type="ECO:0000256" key="1">
    <source>
        <dbReference type="ARBA" id="ARBA00022593"/>
    </source>
</evidence>
<keyword evidence="6" id="KW-1185">Reference proteome</keyword>
<comment type="caution">
    <text evidence="5">The sequence shown here is derived from an EMBL/GenBank/DDBJ whole genome shotgun (WGS) entry which is preliminary data.</text>
</comment>
<evidence type="ECO:0000313" key="5">
    <source>
        <dbReference type="EMBL" id="OMJ28765.1"/>
    </source>
</evidence>
<accession>A0A1R1YPK2</accession>
<protein>
    <submittedName>
        <fullName evidence="5">Peroxisomal membrane protein 11A</fullName>
    </submittedName>
</protein>
<evidence type="ECO:0000256" key="3">
    <source>
        <dbReference type="ARBA" id="ARBA00023140"/>
    </source>
</evidence>
<keyword evidence="3" id="KW-0576">Peroxisome</keyword>
<gene>
    <name evidence="5" type="ORF">AYI69_g1758</name>
</gene>
<dbReference type="GO" id="GO:0016559">
    <property type="term" value="P:peroxisome fission"/>
    <property type="evidence" value="ECO:0007669"/>
    <property type="project" value="InterPro"/>
</dbReference>
<dbReference type="InterPro" id="IPR008733">
    <property type="entry name" value="PEX11"/>
</dbReference>
<dbReference type="Proteomes" id="UP000187429">
    <property type="component" value="Unassembled WGS sequence"/>
</dbReference>
<evidence type="ECO:0000256" key="2">
    <source>
        <dbReference type="ARBA" id="ARBA00023136"/>
    </source>
</evidence>
<keyword evidence="1" id="KW-0962">Peroxisome biogenesis</keyword>
<dbReference type="EMBL" id="LSSM01000488">
    <property type="protein sequence ID" value="OMJ28765.1"/>
    <property type="molecule type" value="Genomic_DNA"/>
</dbReference>
<organism evidence="5 6">
    <name type="scientific">Smittium culicis</name>
    <dbReference type="NCBI Taxonomy" id="133412"/>
    <lineage>
        <taxon>Eukaryota</taxon>
        <taxon>Fungi</taxon>
        <taxon>Fungi incertae sedis</taxon>
        <taxon>Zoopagomycota</taxon>
        <taxon>Kickxellomycotina</taxon>
        <taxon>Harpellomycetes</taxon>
        <taxon>Harpellales</taxon>
        <taxon>Legeriomycetaceae</taxon>
        <taxon>Smittium</taxon>
    </lineage>
</organism>
<evidence type="ECO:0000256" key="4">
    <source>
        <dbReference type="ARBA" id="ARBA00046271"/>
    </source>
</evidence>
<dbReference type="PANTHER" id="PTHR12652:SF50">
    <property type="entry name" value="PEROXIN 11"/>
    <property type="match status" value="1"/>
</dbReference>
<evidence type="ECO:0000313" key="6">
    <source>
        <dbReference type="Proteomes" id="UP000187429"/>
    </source>
</evidence>
<proteinExistence type="predicted"/>
<keyword evidence="2" id="KW-0472">Membrane</keyword>
<dbReference type="AlphaFoldDB" id="A0A1R1YPK2"/>